<dbReference type="InterPro" id="IPR017871">
    <property type="entry name" value="ABC_transporter-like_CS"/>
</dbReference>
<dbReference type="Pfam" id="PF08352">
    <property type="entry name" value="oligo_HPY"/>
    <property type="match status" value="1"/>
</dbReference>
<dbReference type="RefSeq" id="WP_303736659.1">
    <property type="nucleotide sequence ID" value="NZ_SUTE01000037.1"/>
</dbReference>
<evidence type="ECO:0000259" key="13">
    <source>
        <dbReference type="PROSITE" id="PS50893"/>
    </source>
</evidence>
<dbReference type="InterPro" id="IPR003593">
    <property type="entry name" value="AAA+_ATPase"/>
</dbReference>
<evidence type="ECO:0000256" key="11">
    <source>
        <dbReference type="ARBA" id="ARBA00044143"/>
    </source>
</evidence>
<dbReference type="GO" id="GO:0015413">
    <property type="term" value="F:ABC-type nickel transporter activity"/>
    <property type="evidence" value="ECO:0007669"/>
    <property type="project" value="UniProtKB-EC"/>
</dbReference>
<evidence type="ECO:0000256" key="6">
    <source>
        <dbReference type="ARBA" id="ARBA00022967"/>
    </source>
</evidence>
<keyword evidence="6" id="KW-1278">Translocase</keyword>
<evidence type="ECO:0000313" key="14">
    <source>
        <dbReference type="EMBL" id="MBE6505016.1"/>
    </source>
</evidence>
<dbReference type="GO" id="GO:0016887">
    <property type="term" value="F:ATP hydrolysis activity"/>
    <property type="evidence" value="ECO:0007669"/>
    <property type="project" value="InterPro"/>
</dbReference>
<evidence type="ECO:0000256" key="2">
    <source>
        <dbReference type="ARBA" id="ARBA00022448"/>
    </source>
</evidence>
<comment type="subunit">
    <text evidence="9">The complex is composed of two ATP-binding proteins (NikD and NikE), two transmembrane proteins (NikB and NikC) and a solute-binding protein (NikA).</text>
</comment>
<evidence type="ECO:0000256" key="5">
    <source>
        <dbReference type="ARBA" id="ARBA00022840"/>
    </source>
</evidence>
<dbReference type="Gene3D" id="3.40.50.300">
    <property type="entry name" value="P-loop containing nucleotide triphosphate hydrolases"/>
    <property type="match status" value="1"/>
</dbReference>
<comment type="subcellular location">
    <subcellularLocation>
        <location evidence="1">Cell membrane</location>
        <topology evidence="1">Peripheral membrane protein</topology>
    </subcellularLocation>
</comment>
<dbReference type="AlphaFoldDB" id="A0A8T3VFS1"/>
<evidence type="ECO:0000256" key="8">
    <source>
        <dbReference type="ARBA" id="ARBA00023136"/>
    </source>
</evidence>
<evidence type="ECO:0000256" key="1">
    <source>
        <dbReference type="ARBA" id="ARBA00004202"/>
    </source>
</evidence>
<dbReference type="Pfam" id="PF00005">
    <property type="entry name" value="ABC_tran"/>
    <property type="match status" value="1"/>
</dbReference>
<sequence length="315" mass="35255">MTKLLEVNNLSISFTQYVQGLNRHDSKVISDLTIDIDESEIVAVLGSSGSGKSLLAHSILGILPYNSNVTGEIKYKGEVLNQGLKEKLRGKEICLIPQSVNFLDPLMKVSEQAIGECKDDKEHDEKKIRQREIFNRYGLDESVDDLYPFELSGGMARKVLLSTALIGNPSLLIADEPTPGLDKKSVEETIEDIKNLKEHNKGILLITHEIDVALKTADRIAIFYSGYVIEINTAENFKNTDNILHPYSKALIDSLPRNGFKLTEGVQPLDEVSGCPYYENCPIRLDKCENNIPKLINHDGIMIRCFKYEEANDES</sequence>
<comment type="catalytic activity">
    <reaction evidence="12">
        <text>Ni(2+)(out) + ATP + H2O = Ni(2+)(in) + ADP + phosphate + H(+)</text>
        <dbReference type="Rhea" id="RHEA:15557"/>
        <dbReference type="ChEBI" id="CHEBI:15377"/>
        <dbReference type="ChEBI" id="CHEBI:15378"/>
        <dbReference type="ChEBI" id="CHEBI:30616"/>
        <dbReference type="ChEBI" id="CHEBI:43474"/>
        <dbReference type="ChEBI" id="CHEBI:49786"/>
        <dbReference type="ChEBI" id="CHEBI:456216"/>
        <dbReference type="EC" id="7.2.2.11"/>
    </reaction>
    <physiologicalReaction direction="left-to-right" evidence="12">
        <dbReference type="Rhea" id="RHEA:15558"/>
    </physiologicalReaction>
</comment>
<accession>A0A8T3VFS1</accession>
<dbReference type="PANTHER" id="PTHR43297">
    <property type="entry name" value="OLIGOPEPTIDE TRANSPORT ATP-BINDING PROTEIN APPD"/>
    <property type="match status" value="1"/>
</dbReference>
<proteinExistence type="predicted"/>
<protein>
    <recommendedName>
        <fullName evidence="11">Nickel import system ATP-binding protein NikD</fullName>
        <ecNumber evidence="10">7.2.2.11</ecNumber>
    </recommendedName>
</protein>
<dbReference type="GO" id="GO:0015833">
    <property type="term" value="P:peptide transport"/>
    <property type="evidence" value="ECO:0007669"/>
    <property type="project" value="InterPro"/>
</dbReference>
<dbReference type="PROSITE" id="PS50893">
    <property type="entry name" value="ABC_TRANSPORTER_2"/>
    <property type="match status" value="1"/>
</dbReference>
<dbReference type="GO" id="GO:0005524">
    <property type="term" value="F:ATP binding"/>
    <property type="evidence" value="ECO:0007669"/>
    <property type="project" value="UniProtKB-KW"/>
</dbReference>
<evidence type="ECO:0000256" key="9">
    <source>
        <dbReference type="ARBA" id="ARBA00038669"/>
    </source>
</evidence>
<evidence type="ECO:0000256" key="4">
    <source>
        <dbReference type="ARBA" id="ARBA00022741"/>
    </source>
</evidence>
<organism evidence="14 15">
    <name type="scientific">Methanobrevibacter millerae</name>
    <dbReference type="NCBI Taxonomy" id="230361"/>
    <lineage>
        <taxon>Archaea</taxon>
        <taxon>Methanobacteriati</taxon>
        <taxon>Methanobacteriota</taxon>
        <taxon>Methanomada group</taxon>
        <taxon>Methanobacteria</taxon>
        <taxon>Methanobacteriales</taxon>
        <taxon>Methanobacteriaceae</taxon>
        <taxon>Methanobrevibacter</taxon>
    </lineage>
</organism>
<dbReference type="GO" id="GO:0005886">
    <property type="term" value="C:plasma membrane"/>
    <property type="evidence" value="ECO:0007669"/>
    <property type="project" value="UniProtKB-SubCell"/>
</dbReference>
<dbReference type="InterPro" id="IPR013563">
    <property type="entry name" value="Oligopep_ABC_C"/>
</dbReference>
<name>A0A8T3VFS1_9EURY</name>
<evidence type="ECO:0000313" key="15">
    <source>
        <dbReference type="Proteomes" id="UP000762703"/>
    </source>
</evidence>
<dbReference type="PANTHER" id="PTHR43297:SF13">
    <property type="entry name" value="NICKEL ABC TRANSPORTER, ATP-BINDING PROTEIN"/>
    <property type="match status" value="1"/>
</dbReference>
<dbReference type="PROSITE" id="PS00211">
    <property type="entry name" value="ABC_TRANSPORTER_1"/>
    <property type="match status" value="1"/>
</dbReference>
<dbReference type="EMBL" id="SUTE01000037">
    <property type="protein sequence ID" value="MBE6505016.1"/>
    <property type="molecule type" value="Genomic_DNA"/>
</dbReference>
<keyword evidence="4" id="KW-0547">Nucleotide-binding</keyword>
<evidence type="ECO:0000256" key="10">
    <source>
        <dbReference type="ARBA" id="ARBA00039098"/>
    </source>
</evidence>
<keyword evidence="5 14" id="KW-0067">ATP-binding</keyword>
<dbReference type="InterPro" id="IPR027417">
    <property type="entry name" value="P-loop_NTPase"/>
</dbReference>
<dbReference type="SMART" id="SM00382">
    <property type="entry name" value="AAA"/>
    <property type="match status" value="1"/>
</dbReference>
<evidence type="ECO:0000256" key="12">
    <source>
        <dbReference type="ARBA" id="ARBA00048610"/>
    </source>
</evidence>
<dbReference type="InterPro" id="IPR003439">
    <property type="entry name" value="ABC_transporter-like_ATP-bd"/>
</dbReference>
<keyword evidence="3" id="KW-1003">Cell membrane</keyword>
<evidence type="ECO:0000256" key="7">
    <source>
        <dbReference type="ARBA" id="ARBA00023065"/>
    </source>
</evidence>
<reference evidence="14" key="1">
    <citation type="submission" date="2019-04" db="EMBL/GenBank/DDBJ databases">
        <title>Evolution of Biomass-Degrading Anaerobic Consortia Revealed by Metagenomics.</title>
        <authorList>
            <person name="Peng X."/>
        </authorList>
    </citation>
    <scope>NUCLEOTIDE SEQUENCE</scope>
    <source>
        <strain evidence="14">SIG12</strain>
    </source>
</reference>
<dbReference type="SUPFAM" id="SSF52540">
    <property type="entry name" value="P-loop containing nucleoside triphosphate hydrolases"/>
    <property type="match status" value="1"/>
</dbReference>
<dbReference type="Proteomes" id="UP000762703">
    <property type="component" value="Unassembled WGS sequence"/>
</dbReference>
<feature type="domain" description="ABC transporter" evidence="13">
    <location>
        <begin position="5"/>
        <end position="250"/>
    </location>
</feature>
<gene>
    <name evidence="14" type="ORF">E7Z73_04615</name>
</gene>
<dbReference type="InterPro" id="IPR050388">
    <property type="entry name" value="ABC_Ni/Peptide_Import"/>
</dbReference>
<dbReference type="EC" id="7.2.2.11" evidence="10"/>
<comment type="caution">
    <text evidence="14">The sequence shown here is derived from an EMBL/GenBank/DDBJ whole genome shotgun (WGS) entry which is preliminary data.</text>
</comment>
<keyword evidence="2" id="KW-0813">Transport</keyword>
<keyword evidence="7" id="KW-0406">Ion transport</keyword>
<evidence type="ECO:0000256" key="3">
    <source>
        <dbReference type="ARBA" id="ARBA00022475"/>
    </source>
</evidence>
<keyword evidence="8" id="KW-0472">Membrane</keyword>